<feature type="domain" description="Glycoside-hydrolase family GH114 TIM-barrel" evidence="3">
    <location>
        <begin position="83"/>
        <end position="300"/>
    </location>
</feature>
<dbReference type="AlphaFoldDB" id="A0A5N6A8T6"/>
<evidence type="ECO:0000313" key="5">
    <source>
        <dbReference type="Proteomes" id="UP000314251"/>
    </source>
</evidence>
<comment type="caution">
    <text evidence="4">The sequence shown here is derived from an EMBL/GenBank/DDBJ whole genome shotgun (WGS) entry which is preliminary data.</text>
</comment>
<dbReference type="EMBL" id="VDLY02000010">
    <property type="protein sequence ID" value="KAB8164170.1"/>
    <property type="molecule type" value="Genomic_DNA"/>
</dbReference>
<protein>
    <submittedName>
        <fullName evidence="4">Endo alpha-1,4 polygalactosaminidase</fullName>
    </submittedName>
</protein>
<dbReference type="InterPro" id="IPR013785">
    <property type="entry name" value="Aldolase_TIM"/>
</dbReference>
<accession>A0A5N6A8T6</accession>
<evidence type="ECO:0000256" key="1">
    <source>
        <dbReference type="SAM" id="MobiDB-lite"/>
    </source>
</evidence>
<feature type="chain" id="PRO_5038421573" evidence="2">
    <location>
        <begin position="25"/>
        <end position="304"/>
    </location>
</feature>
<sequence>MVRLSRAPLAAALLAALLTALPLAACSSSDRSGPSDDAASNGGGPDGGASGGGASGGGERAGAEGEPDGEPAGWWRPTAGLDWQWQLTGDLDLELPVDVYDIDAFEATAEDVAALHDRDVKVICYVNAGAWEDFRPDADAFPEELLGEGNGWPGERWLDIRALDALRPLLAERFDRCAAKGFDAVEPDLLDGYQNNTGFPLTADDQLAFNRMVAELAHERGLAVGLKNDLDQIPQLVGEFDFAVNEECAAHGECGLLTPFIEADKPVFHVEYELAPEEFCPETTPLGLSSLAKNWELDAWRATC</sequence>
<keyword evidence="5" id="KW-1185">Reference proteome</keyword>
<reference evidence="4" key="1">
    <citation type="submission" date="2019-10" db="EMBL/GenBank/DDBJ databases">
        <title>Nonomuraea sp. nov., isolated from Phyllanthus amarus.</title>
        <authorList>
            <person name="Klykleung N."/>
            <person name="Tanasupawat S."/>
        </authorList>
    </citation>
    <scope>NUCLEOTIDE SEQUENCE [LARGE SCALE GENOMIC DNA]</scope>
    <source>
        <strain evidence="4">3MP-10</strain>
    </source>
</reference>
<dbReference type="SUPFAM" id="SSF51445">
    <property type="entry name" value="(Trans)glycosidases"/>
    <property type="match status" value="1"/>
</dbReference>
<dbReference type="InterPro" id="IPR004352">
    <property type="entry name" value="GH114_TIM-barrel"/>
</dbReference>
<proteinExistence type="predicted"/>
<dbReference type="RefSeq" id="WP_139669079.1">
    <property type="nucleotide sequence ID" value="NZ_VDLY02000010.1"/>
</dbReference>
<dbReference type="PANTHER" id="PTHR35273:SF2">
    <property type="entry name" value="ALPHA-GALACTOSIDASE"/>
    <property type="match status" value="1"/>
</dbReference>
<organism evidence="4 5">
    <name type="scientific">Streptomyces mimosae</name>
    <dbReference type="NCBI Taxonomy" id="2586635"/>
    <lineage>
        <taxon>Bacteria</taxon>
        <taxon>Bacillati</taxon>
        <taxon>Actinomycetota</taxon>
        <taxon>Actinomycetes</taxon>
        <taxon>Kitasatosporales</taxon>
        <taxon>Streptomycetaceae</taxon>
        <taxon>Streptomyces</taxon>
    </lineage>
</organism>
<dbReference type="PANTHER" id="PTHR35273">
    <property type="entry name" value="ALPHA-1,4 POLYGALACTOSAMINIDASE, PUTATIVE (AFU_ORTHOLOGUE AFUA_3G07890)-RELATED"/>
    <property type="match status" value="1"/>
</dbReference>
<evidence type="ECO:0000259" key="3">
    <source>
        <dbReference type="Pfam" id="PF03537"/>
    </source>
</evidence>
<name>A0A5N6A8T6_9ACTN</name>
<dbReference type="InterPro" id="IPR017853">
    <property type="entry name" value="GH"/>
</dbReference>
<evidence type="ECO:0000256" key="2">
    <source>
        <dbReference type="SAM" id="SignalP"/>
    </source>
</evidence>
<feature type="region of interest" description="Disordered" evidence="1">
    <location>
        <begin position="28"/>
        <end position="77"/>
    </location>
</feature>
<feature type="signal peptide" evidence="2">
    <location>
        <begin position="1"/>
        <end position="24"/>
    </location>
</feature>
<gene>
    <name evidence="4" type="ORF">FH607_016080</name>
</gene>
<keyword evidence="2" id="KW-0732">Signal</keyword>
<dbReference type="Proteomes" id="UP000314251">
    <property type="component" value="Unassembled WGS sequence"/>
</dbReference>
<dbReference type="Gene3D" id="3.20.20.70">
    <property type="entry name" value="Aldolase class I"/>
    <property type="match status" value="1"/>
</dbReference>
<dbReference type="OrthoDB" id="319933at2"/>
<feature type="compositionally biased region" description="Gly residues" evidence="1">
    <location>
        <begin position="41"/>
        <end position="60"/>
    </location>
</feature>
<evidence type="ECO:0000313" key="4">
    <source>
        <dbReference type="EMBL" id="KAB8164170.1"/>
    </source>
</evidence>
<dbReference type="Pfam" id="PF03537">
    <property type="entry name" value="Glyco_hydro_114"/>
    <property type="match status" value="1"/>
</dbReference>